<evidence type="ECO:0000313" key="7">
    <source>
        <dbReference type="Proteomes" id="UP000315303"/>
    </source>
</evidence>
<protein>
    <recommendedName>
        <fullName evidence="1">peptidylprolyl isomerase</fullName>
        <ecNumber evidence="1">5.2.1.8</ecNumber>
    </recommendedName>
</protein>
<keyword evidence="2" id="KW-0697">Rotamase</keyword>
<dbReference type="InterPro" id="IPR029000">
    <property type="entry name" value="Cyclophilin-like_dom_sf"/>
</dbReference>
<dbReference type="PROSITE" id="PS50072">
    <property type="entry name" value="CSA_PPIASE_2"/>
    <property type="match status" value="1"/>
</dbReference>
<dbReference type="InterPro" id="IPR044665">
    <property type="entry name" value="E_coli_cyclophilin_A-like"/>
</dbReference>
<dbReference type="GO" id="GO:0003755">
    <property type="term" value="F:peptidyl-prolyl cis-trans isomerase activity"/>
    <property type="evidence" value="ECO:0007669"/>
    <property type="project" value="UniProtKB-KW"/>
</dbReference>
<dbReference type="Gene3D" id="2.40.100.10">
    <property type="entry name" value="Cyclophilin-like"/>
    <property type="match status" value="1"/>
</dbReference>
<evidence type="ECO:0000256" key="3">
    <source>
        <dbReference type="ARBA" id="ARBA00023235"/>
    </source>
</evidence>
<dbReference type="AlphaFoldDB" id="A0A502KTG2"/>
<name>A0A502KTG2_9GAMM</name>
<keyword evidence="3 6" id="KW-0413">Isomerase</keyword>
<reference evidence="6 7" key="1">
    <citation type="submission" date="2019-01" db="EMBL/GenBank/DDBJ databases">
        <title>Litorilituus lipolytica sp. nov., isolated from intertidal sand of the Yellow Sea in China.</title>
        <authorList>
            <person name="Liu A."/>
        </authorList>
    </citation>
    <scope>NUCLEOTIDE SEQUENCE [LARGE SCALE GENOMIC DNA]</scope>
    <source>
        <strain evidence="6 7">RZ04</strain>
    </source>
</reference>
<accession>A0A502KTG2</accession>
<dbReference type="PANTHER" id="PTHR43246">
    <property type="entry name" value="PEPTIDYL-PROLYL CIS-TRANS ISOMERASE CYP38, CHLOROPLASTIC"/>
    <property type="match status" value="1"/>
</dbReference>
<feature type="signal peptide" evidence="4">
    <location>
        <begin position="1"/>
        <end position="22"/>
    </location>
</feature>
<evidence type="ECO:0000259" key="5">
    <source>
        <dbReference type="PROSITE" id="PS50072"/>
    </source>
</evidence>
<organism evidence="6 7">
    <name type="scientific">Litorilituus lipolyticus</name>
    <dbReference type="NCBI Taxonomy" id="2491017"/>
    <lineage>
        <taxon>Bacteria</taxon>
        <taxon>Pseudomonadati</taxon>
        <taxon>Pseudomonadota</taxon>
        <taxon>Gammaproteobacteria</taxon>
        <taxon>Alteromonadales</taxon>
        <taxon>Colwelliaceae</taxon>
        <taxon>Litorilituus</taxon>
    </lineage>
</organism>
<dbReference type="Proteomes" id="UP000315303">
    <property type="component" value="Unassembled WGS sequence"/>
</dbReference>
<feature type="chain" id="PRO_5021251757" description="peptidylprolyl isomerase" evidence="4">
    <location>
        <begin position="23"/>
        <end position="290"/>
    </location>
</feature>
<feature type="domain" description="PPIase cyclophilin-type" evidence="5">
    <location>
        <begin position="43"/>
        <end position="248"/>
    </location>
</feature>
<dbReference type="InterPro" id="IPR002130">
    <property type="entry name" value="Cyclophilin-type_PPIase_dom"/>
</dbReference>
<keyword evidence="7" id="KW-1185">Reference proteome</keyword>
<proteinExistence type="predicted"/>
<keyword evidence="4" id="KW-0732">Signal</keyword>
<sequence>MKISIYFMGLIASLLCVTSCSADNNDKEWRALDNKNTVLLTLPHGKVIIELAPQFSPKHVAQFKGLVKQGFYDGITFNRVIDGFVAQAGPKEDSEKDKSVPLVGMESHWSTPATWSFTKVQDKDFYAAQTGFKDSFAVAFEPASKAESTGKAWLTHCPGVLAMARQNEADSASSHFYFVIGQAPRYLDGIMTIFGRVVYGMQHIQAIQRTAAIEGEYAVDSREHTPIVKMEMMADVPKEQQIIIEVENTDSPAFAERIEKRRHRTHEFFYQKPLPVLDVCQIPLRSRLVK</sequence>
<dbReference type="OrthoDB" id="9807797at2"/>
<dbReference type="EMBL" id="SAWY01000036">
    <property type="protein sequence ID" value="TPH13321.1"/>
    <property type="molecule type" value="Genomic_DNA"/>
</dbReference>
<dbReference type="Pfam" id="PF00160">
    <property type="entry name" value="Pro_isomerase"/>
    <property type="match status" value="1"/>
</dbReference>
<evidence type="ECO:0000256" key="1">
    <source>
        <dbReference type="ARBA" id="ARBA00013194"/>
    </source>
</evidence>
<dbReference type="RefSeq" id="WP_140604702.1">
    <property type="nucleotide sequence ID" value="NZ_SAWY01000036.1"/>
</dbReference>
<evidence type="ECO:0000256" key="4">
    <source>
        <dbReference type="SAM" id="SignalP"/>
    </source>
</evidence>
<evidence type="ECO:0000256" key="2">
    <source>
        <dbReference type="ARBA" id="ARBA00023110"/>
    </source>
</evidence>
<dbReference type="SUPFAM" id="SSF50891">
    <property type="entry name" value="Cyclophilin-like"/>
    <property type="match status" value="1"/>
</dbReference>
<gene>
    <name evidence="6" type="ORF">EPA86_14100</name>
</gene>
<dbReference type="EC" id="5.2.1.8" evidence="1"/>
<comment type="caution">
    <text evidence="6">The sequence shown here is derived from an EMBL/GenBank/DDBJ whole genome shotgun (WGS) entry which is preliminary data.</text>
</comment>
<evidence type="ECO:0000313" key="6">
    <source>
        <dbReference type="EMBL" id="TPH13321.1"/>
    </source>
</evidence>